<dbReference type="AlphaFoldDB" id="A0A6M3K966"/>
<name>A0A6M3K966_9ZZZZ</name>
<proteinExistence type="predicted"/>
<dbReference type="EMBL" id="MT142332">
    <property type="protein sequence ID" value="QJA78352.1"/>
    <property type="molecule type" value="Genomic_DNA"/>
</dbReference>
<organism evidence="1">
    <name type="scientific">viral metagenome</name>
    <dbReference type="NCBI Taxonomy" id="1070528"/>
    <lineage>
        <taxon>unclassified sequences</taxon>
        <taxon>metagenomes</taxon>
        <taxon>organismal metagenomes</taxon>
    </lineage>
</organism>
<accession>A0A6M3K966</accession>
<gene>
    <name evidence="1" type="ORF">MM415A01082_0018</name>
</gene>
<sequence length="137" mass="15875">MKKVQVFVCYDAKARTAISEKMPLADAIQFAEKWQTKNELPSWIHFVGIGPIKNPSAYNILDDWRGTPEWVYLPIEEARESLKKQIQNEKTCQWDYDEIENKWLSECGGPPWCFPEGNLIENGMVFCPFCGRTIKTV</sequence>
<protein>
    <submittedName>
        <fullName evidence="1">Uncharacterized protein</fullName>
    </submittedName>
</protein>
<evidence type="ECO:0000313" key="1">
    <source>
        <dbReference type="EMBL" id="QJA78352.1"/>
    </source>
</evidence>
<reference evidence="1" key="1">
    <citation type="submission" date="2020-03" db="EMBL/GenBank/DDBJ databases">
        <title>The deep terrestrial virosphere.</title>
        <authorList>
            <person name="Holmfeldt K."/>
            <person name="Nilsson E."/>
            <person name="Simone D."/>
            <person name="Lopez-Fernandez M."/>
            <person name="Wu X."/>
            <person name="de Brujin I."/>
            <person name="Lundin D."/>
            <person name="Andersson A."/>
            <person name="Bertilsson S."/>
            <person name="Dopson M."/>
        </authorList>
    </citation>
    <scope>NUCLEOTIDE SEQUENCE</scope>
    <source>
        <strain evidence="1">MM415A01082</strain>
    </source>
</reference>